<feature type="compositionally biased region" description="Acidic residues" evidence="1">
    <location>
        <begin position="178"/>
        <end position="189"/>
    </location>
</feature>
<comment type="caution">
    <text evidence="3">The sequence shown here is derived from an EMBL/GenBank/DDBJ whole genome shotgun (WGS) entry which is preliminary data.</text>
</comment>
<dbReference type="Pfam" id="PF07741">
    <property type="entry name" value="BRF1"/>
    <property type="match status" value="1"/>
</dbReference>
<evidence type="ECO:0000313" key="4">
    <source>
        <dbReference type="Proteomes" id="UP001054252"/>
    </source>
</evidence>
<evidence type="ECO:0000259" key="2">
    <source>
        <dbReference type="Pfam" id="PF07741"/>
    </source>
</evidence>
<feature type="region of interest" description="Disordered" evidence="1">
    <location>
        <begin position="66"/>
        <end position="189"/>
    </location>
</feature>
<sequence length="189" mass="22012">MAKNGAGSLEQFSRKRKKMRIEDDDDDDLSESLSDIDDAEISRYIHSKPEMIFKKLIWEAMNKDYQKGKQQKGVSRMKKPPSVKKTAASQTKMQNEKRFSSKINYDALNQLMNQPEEVPEKSKEKIRDPNSSRCNDSQHSNQEFSLEAQSLEEGENSGEFEDDNEYNEYTDANIYYENWDEEDGLSEQL</sequence>
<dbReference type="AlphaFoldDB" id="A0AAV5JFE6"/>
<feature type="compositionally biased region" description="Basic and acidic residues" evidence="1">
    <location>
        <begin position="118"/>
        <end position="130"/>
    </location>
</feature>
<organism evidence="3 4">
    <name type="scientific">Rubroshorea leprosula</name>
    <dbReference type="NCBI Taxonomy" id="152421"/>
    <lineage>
        <taxon>Eukaryota</taxon>
        <taxon>Viridiplantae</taxon>
        <taxon>Streptophyta</taxon>
        <taxon>Embryophyta</taxon>
        <taxon>Tracheophyta</taxon>
        <taxon>Spermatophyta</taxon>
        <taxon>Magnoliopsida</taxon>
        <taxon>eudicotyledons</taxon>
        <taxon>Gunneridae</taxon>
        <taxon>Pentapetalae</taxon>
        <taxon>rosids</taxon>
        <taxon>malvids</taxon>
        <taxon>Malvales</taxon>
        <taxon>Dipterocarpaceae</taxon>
        <taxon>Rubroshorea</taxon>
    </lineage>
</organism>
<dbReference type="Gene3D" id="1.20.5.650">
    <property type="entry name" value="Single helix bin"/>
    <property type="match status" value="1"/>
</dbReference>
<name>A0AAV5JFE6_9ROSI</name>
<accession>A0AAV5JFE6</accession>
<dbReference type="Proteomes" id="UP001054252">
    <property type="component" value="Unassembled WGS sequence"/>
</dbReference>
<keyword evidence="4" id="KW-1185">Reference proteome</keyword>
<dbReference type="EMBL" id="BPVZ01000031">
    <property type="protein sequence ID" value="GKV09626.1"/>
    <property type="molecule type" value="Genomic_DNA"/>
</dbReference>
<evidence type="ECO:0000256" key="1">
    <source>
        <dbReference type="SAM" id="MobiDB-lite"/>
    </source>
</evidence>
<feature type="compositionally biased region" description="Polar residues" evidence="1">
    <location>
        <begin position="131"/>
        <end position="148"/>
    </location>
</feature>
<feature type="compositionally biased region" description="Acidic residues" evidence="1">
    <location>
        <begin position="22"/>
        <end position="32"/>
    </location>
</feature>
<feature type="region of interest" description="Disordered" evidence="1">
    <location>
        <begin position="1"/>
        <end position="32"/>
    </location>
</feature>
<proteinExistence type="predicted"/>
<protein>
    <recommendedName>
        <fullName evidence="2">Brf1 TBP-binding domain-containing protein</fullName>
    </recommendedName>
</protein>
<feature type="compositionally biased region" description="Acidic residues" evidence="1">
    <location>
        <begin position="150"/>
        <end position="168"/>
    </location>
</feature>
<reference evidence="3 4" key="1">
    <citation type="journal article" date="2021" name="Commun. Biol.">
        <title>The genome of Shorea leprosula (Dipterocarpaceae) highlights the ecological relevance of drought in aseasonal tropical rainforests.</title>
        <authorList>
            <person name="Ng K.K.S."/>
            <person name="Kobayashi M.J."/>
            <person name="Fawcett J.A."/>
            <person name="Hatakeyama M."/>
            <person name="Paape T."/>
            <person name="Ng C.H."/>
            <person name="Ang C.C."/>
            <person name="Tnah L.H."/>
            <person name="Lee C.T."/>
            <person name="Nishiyama T."/>
            <person name="Sese J."/>
            <person name="O'Brien M.J."/>
            <person name="Copetti D."/>
            <person name="Mohd Noor M.I."/>
            <person name="Ong R.C."/>
            <person name="Putra M."/>
            <person name="Sireger I.Z."/>
            <person name="Indrioko S."/>
            <person name="Kosugi Y."/>
            <person name="Izuno A."/>
            <person name="Isagi Y."/>
            <person name="Lee S.L."/>
            <person name="Shimizu K.K."/>
        </authorList>
    </citation>
    <scope>NUCLEOTIDE SEQUENCE [LARGE SCALE GENOMIC DNA]</scope>
    <source>
        <strain evidence="3">214</strain>
    </source>
</reference>
<gene>
    <name evidence="3" type="ORF">SLEP1_g21098</name>
</gene>
<evidence type="ECO:0000313" key="3">
    <source>
        <dbReference type="EMBL" id="GKV09626.1"/>
    </source>
</evidence>
<feature type="domain" description="Brf1 TBP-binding" evidence="2">
    <location>
        <begin position="34"/>
        <end position="112"/>
    </location>
</feature>
<dbReference type="InterPro" id="IPR011665">
    <property type="entry name" value="BRF1_TBP-bd_dom"/>
</dbReference>